<evidence type="ECO:0000256" key="1">
    <source>
        <dbReference type="ARBA" id="ARBA00007227"/>
    </source>
</evidence>
<gene>
    <name evidence="4" type="ORF">BN1095_990007</name>
    <name evidence="3" type="ORF">BN1096_820001</name>
</gene>
<dbReference type="InterPro" id="IPR052345">
    <property type="entry name" value="Rad_response_metalloprotease"/>
</dbReference>
<dbReference type="InterPro" id="IPR010359">
    <property type="entry name" value="IrrE_HExxH"/>
</dbReference>
<proteinExistence type="inferred from homology"/>
<dbReference type="InterPro" id="IPR010982">
    <property type="entry name" value="Lambda_DNA-bd_dom_sf"/>
</dbReference>
<evidence type="ECO:0000313" key="3">
    <source>
        <dbReference type="EMBL" id="CDS90364.1"/>
    </source>
</evidence>
<dbReference type="EMBL" id="LK933544">
    <property type="protein sequence ID" value="CDT83035.1"/>
    <property type="molecule type" value="Genomic_DNA"/>
</dbReference>
<comment type="similarity">
    <text evidence="1">Belongs to the short-chain fatty acyl-CoA assimilation regulator (ScfR) family.</text>
</comment>
<name>A0A069AVS3_CLODI</name>
<dbReference type="EMBL" id="LK932538">
    <property type="protein sequence ID" value="CDS90364.1"/>
    <property type="molecule type" value="Genomic_DNA"/>
</dbReference>
<dbReference type="SUPFAM" id="SSF47413">
    <property type="entry name" value="lambda repressor-like DNA-binding domains"/>
    <property type="match status" value="1"/>
</dbReference>
<keyword evidence="3" id="KW-0238">DNA-binding</keyword>
<dbReference type="Pfam" id="PF06114">
    <property type="entry name" value="Peptidase_M78"/>
    <property type="match status" value="1"/>
</dbReference>
<organism evidence="4">
    <name type="scientific">Clostridioides difficile</name>
    <name type="common">Peptoclostridium difficile</name>
    <dbReference type="NCBI Taxonomy" id="1496"/>
    <lineage>
        <taxon>Bacteria</taxon>
        <taxon>Bacillati</taxon>
        <taxon>Bacillota</taxon>
        <taxon>Clostridia</taxon>
        <taxon>Peptostreptococcales</taxon>
        <taxon>Peptostreptococcaceae</taxon>
        <taxon>Clostridioides</taxon>
    </lineage>
</organism>
<evidence type="ECO:0000259" key="2">
    <source>
        <dbReference type="PROSITE" id="PS50943"/>
    </source>
</evidence>
<dbReference type="Gene3D" id="1.10.260.40">
    <property type="entry name" value="lambda repressor-like DNA-binding domains"/>
    <property type="match status" value="1"/>
</dbReference>
<dbReference type="PANTHER" id="PTHR43236">
    <property type="entry name" value="ANTITOXIN HIGA1"/>
    <property type="match status" value="1"/>
</dbReference>
<feature type="domain" description="HTH cro/C1-type" evidence="2">
    <location>
        <begin position="9"/>
        <end position="63"/>
    </location>
</feature>
<dbReference type="AlphaFoldDB" id="A0A069AVS3"/>
<evidence type="ECO:0000313" key="4">
    <source>
        <dbReference type="EMBL" id="CDT83035.1"/>
    </source>
</evidence>
<reference evidence="4" key="1">
    <citation type="submission" date="2014-07" db="EMBL/GenBank/DDBJ databases">
        <authorList>
            <person name="Monot Marc"/>
        </authorList>
    </citation>
    <scope>NUCLEOTIDE SEQUENCE</scope>
    <source>
        <strain evidence="4">7032989</strain>
    </source>
</reference>
<dbReference type="CDD" id="cd00093">
    <property type="entry name" value="HTH_XRE"/>
    <property type="match status" value="1"/>
</dbReference>
<sequence length="374" mass="44092">MNNFNGERLKKARIYREMTIFELAQKMNCERQVISMYENNKLKPEKNIIKQIAKELYFPVKFFLEKENDIIKGSSYFRALLTTNKKYRKKQIQRMEFLAQIYFFLQDYIEFPKLDLPNCFYKTPEEAALLLREAWGLGLKPIDNIIYEVEQHGIIVTGFPTSIDYIDTFSQMIDIEGKTMYLIGYSNNNTSTSRLHFDIAHELGHICLHEWSEDVEALEKQEFEDRESEANRFASTFLLPEETFKLDAKRTPLRIPNYTELKRKWKVSIQAMIRRSYSLGIISMDEYHSMIRTLQCRGLRKSEPLDDELLTAMPALLKTAILMLLNEKVFTPKELIYNFSLEPKELENILDLPNNTLDSSKILYLSYTNRLGRA</sequence>
<dbReference type="Gene3D" id="1.10.10.2910">
    <property type="match status" value="1"/>
</dbReference>
<dbReference type="GO" id="GO:0003677">
    <property type="term" value="F:DNA binding"/>
    <property type="evidence" value="ECO:0007669"/>
    <property type="project" value="UniProtKB-KW"/>
</dbReference>
<dbReference type="InterPro" id="IPR001387">
    <property type="entry name" value="Cro/C1-type_HTH"/>
</dbReference>
<dbReference type="PROSITE" id="PS50943">
    <property type="entry name" value="HTH_CROC1"/>
    <property type="match status" value="1"/>
</dbReference>
<dbReference type="PANTHER" id="PTHR43236:SF1">
    <property type="entry name" value="BLL7220 PROTEIN"/>
    <property type="match status" value="1"/>
</dbReference>
<dbReference type="SMART" id="SM00530">
    <property type="entry name" value="HTH_XRE"/>
    <property type="match status" value="1"/>
</dbReference>
<accession>A0A069AVS3</accession>
<protein>
    <submittedName>
        <fullName evidence="3">Putative phage DNA-binding protein</fullName>
    </submittedName>
    <submittedName>
        <fullName evidence="4">Transcriptional regulator, Phage-type</fullName>
    </submittedName>
</protein>
<dbReference type="RefSeq" id="WP_074177427.1">
    <property type="nucleotide sequence ID" value="NZ_CAADDO010000021.1"/>
</dbReference>